<comment type="caution">
    <text evidence="1">The sequence shown here is derived from an EMBL/GenBank/DDBJ whole genome shotgun (WGS) entry which is preliminary data.</text>
</comment>
<reference evidence="1 2" key="1">
    <citation type="submission" date="2019-06" db="EMBL/GenBank/DDBJ databases">
        <title>Sequencing the genomes of 1000 actinobacteria strains.</title>
        <authorList>
            <person name="Klenk H.-P."/>
        </authorList>
    </citation>
    <scope>NUCLEOTIDE SEQUENCE [LARGE SCALE GENOMIC DNA]</scope>
    <source>
        <strain evidence="1 2">DSM 12335</strain>
    </source>
</reference>
<dbReference type="EMBL" id="VFOP01000001">
    <property type="protein sequence ID" value="TQL50443.1"/>
    <property type="molecule type" value="Genomic_DNA"/>
</dbReference>
<name>A0A542YQS0_9MICO</name>
<sequence length="108" mass="11268">MATFQDGPPDDLPAETTDALNRLHDEWVQTVDDLESVDAASASDPGAWTATLEAARERVGISGDRAAAAESGDQAAIAEAFEIGRGDHPGPAFAELGLEQRSCAGLQF</sequence>
<keyword evidence="2" id="KW-1185">Reference proteome</keyword>
<gene>
    <name evidence="1" type="ORF">FB467_1552</name>
</gene>
<protein>
    <submittedName>
        <fullName evidence="1">Uncharacterized protein</fullName>
    </submittedName>
</protein>
<organism evidence="1 2">
    <name type="scientific">Ornithinicoccus hortensis</name>
    <dbReference type="NCBI Taxonomy" id="82346"/>
    <lineage>
        <taxon>Bacteria</taxon>
        <taxon>Bacillati</taxon>
        <taxon>Actinomycetota</taxon>
        <taxon>Actinomycetes</taxon>
        <taxon>Micrococcales</taxon>
        <taxon>Intrasporangiaceae</taxon>
        <taxon>Ornithinicoccus</taxon>
    </lineage>
</organism>
<evidence type="ECO:0000313" key="1">
    <source>
        <dbReference type="EMBL" id="TQL50443.1"/>
    </source>
</evidence>
<dbReference type="AlphaFoldDB" id="A0A542YQS0"/>
<proteinExistence type="predicted"/>
<evidence type="ECO:0000313" key="2">
    <source>
        <dbReference type="Proteomes" id="UP000319516"/>
    </source>
</evidence>
<accession>A0A542YQS0</accession>
<dbReference type="Proteomes" id="UP000319516">
    <property type="component" value="Unassembled WGS sequence"/>
</dbReference>